<accession>A0A0G0LLR2</accession>
<evidence type="ECO:0000313" key="1">
    <source>
        <dbReference type="EMBL" id="KKQ92833.1"/>
    </source>
</evidence>
<proteinExistence type="predicted"/>
<organism evidence="1 2">
    <name type="scientific">Candidatus Shapirobacteria bacterium GW2011_GWE1_38_92</name>
    <dbReference type="NCBI Taxonomy" id="1618489"/>
    <lineage>
        <taxon>Bacteria</taxon>
        <taxon>Candidatus Shapironibacteriota</taxon>
    </lineage>
</organism>
<dbReference type="Gene3D" id="3.90.550.10">
    <property type="entry name" value="Spore Coat Polysaccharide Biosynthesis Protein SpsA, Chain A"/>
    <property type="match status" value="1"/>
</dbReference>
<sequence>MLNTPILFLIFNRPETERLVFEKIREIKPKKLYIAADGPRNGRKDDIEKCRLAREIVEKGVDWECEVHKLFRDKNLGCKMGVSGAIDWFFENVDEGIILEDDCLPDFSFFEYCRVLLKKYKNDERVGLITGGNFYKGNVFGLTSYSFSKYPTVWGWASWKRVWKNYDVDIKNFSENNENRWLKNIFKSKVSFKNWSNVFQMVHDNKIDTWDYQLTYSCWKNDFLTIFPKVNLVKNIGFGQHSTHTSKIVKQTYGNIDFPLNGPSIIEVEKRYDDYVENYYYLGKTSWFRDVIISIKNIFYV</sequence>
<protein>
    <submittedName>
        <fullName evidence="1">Nucleotide-diphospho-sugar transferase domain-containing protein</fullName>
    </submittedName>
</protein>
<dbReference type="GO" id="GO:0016740">
    <property type="term" value="F:transferase activity"/>
    <property type="evidence" value="ECO:0007669"/>
    <property type="project" value="UniProtKB-KW"/>
</dbReference>
<gene>
    <name evidence="1" type="ORF">UT14_C0002G0017</name>
</gene>
<evidence type="ECO:0000313" key="2">
    <source>
        <dbReference type="Proteomes" id="UP000033841"/>
    </source>
</evidence>
<comment type="caution">
    <text evidence="1">The sequence shown here is derived from an EMBL/GenBank/DDBJ whole genome shotgun (WGS) entry which is preliminary data.</text>
</comment>
<dbReference type="InterPro" id="IPR029044">
    <property type="entry name" value="Nucleotide-diphossugar_trans"/>
</dbReference>
<dbReference type="EMBL" id="LBVR01000002">
    <property type="protein sequence ID" value="KKQ92833.1"/>
    <property type="molecule type" value="Genomic_DNA"/>
</dbReference>
<dbReference type="AlphaFoldDB" id="A0A0G0LLR2"/>
<dbReference type="Proteomes" id="UP000033841">
    <property type="component" value="Unassembled WGS sequence"/>
</dbReference>
<keyword evidence="1" id="KW-0808">Transferase</keyword>
<name>A0A0G0LLR2_9BACT</name>
<reference evidence="1 2" key="1">
    <citation type="journal article" date="2015" name="Nature">
        <title>rRNA introns, odd ribosomes, and small enigmatic genomes across a large radiation of phyla.</title>
        <authorList>
            <person name="Brown C.T."/>
            <person name="Hug L.A."/>
            <person name="Thomas B.C."/>
            <person name="Sharon I."/>
            <person name="Castelle C.J."/>
            <person name="Singh A."/>
            <person name="Wilkins M.J."/>
            <person name="Williams K.H."/>
            <person name="Banfield J.F."/>
        </authorList>
    </citation>
    <scope>NUCLEOTIDE SEQUENCE [LARGE SCALE GENOMIC DNA]</scope>
</reference>
<dbReference type="SUPFAM" id="SSF53448">
    <property type="entry name" value="Nucleotide-diphospho-sugar transferases"/>
    <property type="match status" value="1"/>
</dbReference>